<evidence type="ECO:0000256" key="1">
    <source>
        <dbReference type="ARBA" id="ARBA00004651"/>
    </source>
</evidence>
<evidence type="ECO:0000256" key="2">
    <source>
        <dbReference type="ARBA" id="ARBA00022475"/>
    </source>
</evidence>
<keyword evidence="5 6" id="KW-0472">Membrane</keyword>
<feature type="transmembrane region" description="Helical" evidence="6">
    <location>
        <begin position="277"/>
        <end position="295"/>
    </location>
</feature>
<feature type="transmembrane region" description="Helical" evidence="6">
    <location>
        <begin position="210"/>
        <end position="233"/>
    </location>
</feature>
<name>A0ABZ1BMW4_9FIRM</name>
<dbReference type="Proteomes" id="UP001333102">
    <property type="component" value="Chromosome"/>
</dbReference>
<evidence type="ECO:0000256" key="6">
    <source>
        <dbReference type="SAM" id="Phobius"/>
    </source>
</evidence>
<dbReference type="EMBL" id="CP141614">
    <property type="protein sequence ID" value="WRP14059.1"/>
    <property type="molecule type" value="Genomic_DNA"/>
</dbReference>
<dbReference type="RefSeq" id="WP_324668348.1">
    <property type="nucleotide sequence ID" value="NZ_CP141614.1"/>
</dbReference>
<evidence type="ECO:0000313" key="8">
    <source>
        <dbReference type="Proteomes" id="UP001333102"/>
    </source>
</evidence>
<evidence type="ECO:0000256" key="3">
    <source>
        <dbReference type="ARBA" id="ARBA00022692"/>
    </source>
</evidence>
<feature type="transmembrane region" description="Helical" evidence="6">
    <location>
        <begin position="92"/>
        <end position="114"/>
    </location>
</feature>
<organism evidence="7 8">
    <name type="scientific">Geochorda subterranea</name>
    <dbReference type="NCBI Taxonomy" id="3109564"/>
    <lineage>
        <taxon>Bacteria</taxon>
        <taxon>Bacillati</taxon>
        <taxon>Bacillota</taxon>
        <taxon>Limnochordia</taxon>
        <taxon>Limnochordales</taxon>
        <taxon>Geochordaceae</taxon>
        <taxon>Geochorda</taxon>
    </lineage>
</organism>
<feature type="transmembrane region" description="Helical" evidence="6">
    <location>
        <begin position="121"/>
        <end position="139"/>
    </location>
</feature>
<keyword evidence="3 6" id="KW-0812">Transmembrane</keyword>
<feature type="transmembrane region" description="Helical" evidence="6">
    <location>
        <begin position="67"/>
        <end position="86"/>
    </location>
</feature>
<evidence type="ECO:0000313" key="7">
    <source>
        <dbReference type="EMBL" id="WRP14059.1"/>
    </source>
</evidence>
<feature type="transmembrane region" description="Helical" evidence="6">
    <location>
        <begin position="159"/>
        <end position="178"/>
    </location>
</feature>
<gene>
    <name evidence="7" type="ORF">VLY81_11600</name>
</gene>
<feature type="transmembrane region" description="Helical" evidence="6">
    <location>
        <begin position="245"/>
        <end position="270"/>
    </location>
</feature>
<dbReference type="InterPro" id="IPR043428">
    <property type="entry name" value="LivM-like"/>
</dbReference>
<reference evidence="8" key="1">
    <citation type="submission" date="2023-12" db="EMBL/GenBank/DDBJ databases">
        <title>Novel isolates from deep terrestrial aquifers shed light on the physiology and ecology of the class Limnochordia.</title>
        <authorList>
            <person name="Karnachuk O.V."/>
            <person name="Lukina A.P."/>
            <person name="Avakyan M.R."/>
            <person name="Kadnikov V."/>
            <person name="Begmatov S."/>
            <person name="Beletsky A.V."/>
            <person name="Mardanov A.V."/>
            <person name="Ravin N.V."/>
        </authorList>
    </citation>
    <scope>NUCLEOTIDE SEQUENCE [LARGE SCALE GENOMIC DNA]</scope>
    <source>
        <strain evidence="8">LN</strain>
    </source>
</reference>
<evidence type="ECO:0000256" key="4">
    <source>
        <dbReference type="ARBA" id="ARBA00022989"/>
    </source>
</evidence>
<comment type="subcellular location">
    <subcellularLocation>
        <location evidence="1">Cell membrane</location>
        <topology evidence="1">Multi-pass membrane protein</topology>
    </subcellularLocation>
</comment>
<dbReference type="CDD" id="cd06581">
    <property type="entry name" value="TM_PBP1_LivM_like"/>
    <property type="match status" value="1"/>
</dbReference>
<feature type="transmembrane region" description="Helical" evidence="6">
    <location>
        <begin position="38"/>
        <end position="55"/>
    </location>
</feature>
<accession>A0ABZ1BMW4</accession>
<dbReference type="PANTHER" id="PTHR30482:SF10">
    <property type="entry name" value="HIGH-AFFINITY BRANCHED-CHAIN AMINO ACID TRANSPORT PROTEIN BRAE"/>
    <property type="match status" value="1"/>
</dbReference>
<keyword evidence="4 6" id="KW-1133">Transmembrane helix</keyword>
<dbReference type="InterPro" id="IPR001851">
    <property type="entry name" value="ABC_transp_permease"/>
</dbReference>
<sequence>MEARPLRRLLPWIGTAALLLFFAALLPRLPLNPYHVQVLMYVGINIILTASLNLVNGYMGEFSVGHAGFMAVGAYASAAVMLWLFPRQLWPVLFPVALLIGGVASAIVGLVVALPSFRTRGDYLAIVTLALNMIVKSAIENIEAVGGPRGLPGIGRLTTPGWVFVWVVVTLVALRHFVHSRFGRGVASIREDELAAELVGIDTRQIKLQAFLISAFFAGVAGGLYAHLIQFINPRSFDILKSTEILVMVYLGGVASLAGSVVGATIYTVLLEALRFLGLWRWVLAPLLLVLLMIGRPRGLLGFREVSLFVPAWERAIRRAAAGARGPTAGAAPRTRG</sequence>
<keyword evidence="8" id="KW-1185">Reference proteome</keyword>
<keyword evidence="2" id="KW-1003">Cell membrane</keyword>
<feature type="transmembrane region" description="Helical" evidence="6">
    <location>
        <begin position="9"/>
        <end position="26"/>
    </location>
</feature>
<dbReference type="Pfam" id="PF02653">
    <property type="entry name" value="BPD_transp_2"/>
    <property type="match status" value="1"/>
</dbReference>
<evidence type="ECO:0000256" key="5">
    <source>
        <dbReference type="ARBA" id="ARBA00023136"/>
    </source>
</evidence>
<dbReference type="PANTHER" id="PTHR30482">
    <property type="entry name" value="HIGH-AFFINITY BRANCHED-CHAIN AMINO ACID TRANSPORT SYSTEM PERMEASE"/>
    <property type="match status" value="1"/>
</dbReference>
<proteinExistence type="predicted"/>
<protein>
    <submittedName>
        <fullName evidence="7">Branched-chain amino acid ABC transporter permease</fullName>
    </submittedName>
</protein>